<proteinExistence type="predicted"/>
<dbReference type="InterPro" id="IPR043019">
    <property type="entry name" value="GrlR_sf"/>
</dbReference>
<accession>A0A246I713</accession>
<evidence type="ECO:0000313" key="2">
    <source>
        <dbReference type="Proteomes" id="UP000197090"/>
    </source>
</evidence>
<evidence type="ECO:0000313" key="1">
    <source>
        <dbReference type="EMBL" id="OWQ74521.1"/>
    </source>
</evidence>
<comment type="caution">
    <text evidence="1">The sequence shown here is derived from an EMBL/GenBank/DDBJ whole genome shotgun (WGS) entry which is preliminary data.</text>
</comment>
<gene>
    <name evidence="1" type="ORF">CEE63_10230</name>
</gene>
<protein>
    <recommendedName>
        <fullName evidence="3">T3SS negative regulator,GrlR</fullName>
    </recommendedName>
</protein>
<dbReference type="AlphaFoldDB" id="A0A246I713"/>
<sequence>MKDGIYHVRFSSNMQGVGEGIAVFKAGAVNGGDSGYTYSGTLATADGGFSARLTIKRWDPGSESIFGGLDQFELDFRGSDTAFGFSAKGSIVGHPEATLAVDGRYLTPVA</sequence>
<dbReference type="Gene3D" id="2.40.128.380">
    <property type="entry name" value="T3SS negative regulator GrlR"/>
    <property type="match status" value="1"/>
</dbReference>
<dbReference type="Pfam" id="PF16518">
    <property type="entry name" value="GrlR"/>
    <property type="match status" value="1"/>
</dbReference>
<dbReference type="Proteomes" id="UP000197090">
    <property type="component" value="Unassembled WGS sequence"/>
</dbReference>
<reference evidence="1 2" key="1">
    <citation type="submission" date="2017-06" db="EMBL/GenBank/DDBJ databases">
        <authorList>
            <person name="Kim H.J."/>
            <person name="Triplett B.A."/>
        </authorList>
    </citation>
    <scope>NUCLEOTIDE SEQUENCE [LARGE SCALE GENOMIC DNA]</scope>
    <source>
        <strain evidence="1 2">594</strain>
    </source>
</reference>
<organism evidence="1 2">
    <name type="scientific">Stenotrophomonas maltophilia</name>
    <name type="common">Pseudomonas maltophilia</name>
    <name type="synonym">Xanthomonas maltophilia</name>
    <dbReference type="NCBI Taxonomy" id="40324"/>
    <lineage>
        <taxon>Bacteria</taxon>
        <taxon>Pseudomonadati</taxon>
        <taxon>Pseudomonadota</taxon>
        <taxon>Gammaproteobacteria</taxon>
        <taxon>Lysobacterales</taxon>
        <taxon>Lysobacteraceae</taxon>
        <taxon>Stenotrophomonas</taxon>
        <taxon>Stenotrophomonas maltophilia group</taxon>
    </lineage>
</organism>
<dbReference type="EMBL" id="NIVX01000069">
    <property type="protein sequence ID" value="OWQ74521.1"/>
    <property type="molecule type" value="Genomic_DNA"/>
</dbReference>
<evidence type="ECO:0008006" key="3">
    <source>
        <dbReference type="Google" id="ProtNLM"/>
    </source>
</evidence>
<dbReference type="InterPro" id="IPR032417">
    <property type="entry name" value="GrlR"/>
</dbReference>
<name>A0A246I713_STEMA</name>
<dbReference type="RefSeq" id="WP_088496967.1">
    <property type="nucleotide sequence ID" value="NZ_NIVX01000069.1"/>
</dbReference>